<dbReference type="InterPro" id="IPR017927">
    <property type="entry name" value="FAD-bd_FR_type"/>
</dbReference>
<protein>
    <submittedName>
        <fullName evidence="8">Nitric oxide synthase</fullName>
    </submittedName>
</protein>
<dbReference type="InterPro" id="IPR001094">
    <property type="entry name" value="Flavdoxin-like"/>
</dbReference>
<feature type="domain" description="Flavodoxin-like" evidence="6">
    <location>
        <begin position="461"/>
        <end position="599"/>
    </location>
</feature>
<dbReference type="PANTHER" id="PTHR34219">
    <property type="entry name" value="IRON-REGULATED INNER MEMBRANE PROTEIN-RELATED"/>
    <property type="match status" value="1"/>
</dbReference>
<dbReference type="PANTHER" id="PTHR34219:SF3">
    <property type="entry name" value="BLL7967 PROTEIN"/>
    <property type="match status" value="1"/>
</dbReference>
<dbReference type="Pfam" id="PF03929">
    <property type="entry name" value="PepSY_TM"/>
    <property type="match status" value="1"/>
</dbReference>
<feature type="region of interest" description="Disordered" evidence="4">
    <location>
        <begin position="245"/>
        <end position="273"/>
    </location>
</feature>
<organism evidence="8 9">
    <name type="scientific">Pigmentiphaga aceris</name>
    <dbReference type="NCBI Taxonomy" id="1940612"/>
    <lineage>
        <taxon>Bacteria</taxon>
        <taxon>Pseudomonadati</taxon>
        <taxon>Pseudomonadota</taxon>
        <taxon>Betaproteobacteria</taxon>
        <taxon>Burkholderiales</taxon>
        <taxon>Alcaligenaceae</taxon>
        <taxon>Pigmentiphaga</taxon>
    </lineage>
</organism>
<evidence type="ECO:0000313" key="9">
    <source>
        <dbReference type="Proteomes" id="UP000325161"/>
    </source>
</evidence>
<evidence type="ECO:0000313" key="8">
    <source>
        <dbReference type="EMBL" id="QEI06458.1"/>
    </source>
</evidence>
<name>A0A5C0AVS2_9BURK</name>
<dbReference type="KEGG" id="pacr:FXN63_11915"/>
<dbReference type="InterPro" id="IPR029039">
    <property type="entry name" value="Flavoprotein-like_sf"/>
</dbReference>
<evidence type="ECO:0000256" key="1">
    <source>
        <dbReference type="ARBA" id="ARBA00022630"/>
    </source>
</evidence>
<dbReference type="Gene3D" id="3.40.50.360">
    <property type="match status" value="1"/>
</dbReference>
<keyword evidence="5" id="KW-0472">Membrane</keyword>
<evidence type="ECO:0000256" key="2">
    <source>
        <dbReference type="ARBA" id="ARBA00022643"/>
    </source>
</evidence>
<dbReference type="SUPFAM" id="SSF52218">
    <property type="entry name" value="Flavoproteins"/>
    <property type="match status" value="1"/>
</dbReference>
<dbReference type="OrthoDB" id="9816402at2"/>
<dbReference type="InterPro" id="IPR005625">
    <property type="entry name" value="PepSY-ass_TM"/>
</dbReference>
<dbReference type="GO" id="GO:0016491">
    <property type="term" value="F:oxidoreductase activity"/>
    <property type="evidence" value="ECO:0007669"/>
    <property type="project" value="InterPro"/>
</dbReference>
<evidence type="ECO:0000256" key="3">
    <source>
        <dbReference type="ARBA" id="ARBA00022982"/>
    </source>
</evidence>
<dbReference type="PROSITE" id="PS50902">
    <property type="entry name" value="FLAVODOXIN_LIKE"/>
    <property type="match status" value="1"/>
</dbReference>
<dbReference type="Proteomes" id="UP000325161">
    <property type="component" value="Chromosome"/>
</dbReference>
<reference evidence="8 9" key="1">
    <citation type="submission" date="2019-08" db="EMBL/GenBank/DDBJ databases">
        <title>Amphibian skin-associated Pigmentiphaga: genome sequence and occurrence across geography and hosts.</title>
        <authorList>
            <person name="Bletz M.C."/>
            <person name="Bunk B."/>
            <person name="Sproeer C."/>
            <person name="Biwer P."/>
            <person name="Reiter S."/>
            <person name="Rabemananjara F.C.E."/>
            <person name="Schulz S."/>
            <person name="Overmann J."/>
            <person name="Vences M."/>
        </authorList>
    </citation>
    <scope>NUCLEOTIDE SEQUENCE [LARGE SCALE GENOMIC DNA]</scope>
    <source>
        <strain evidence="8 9">Mada1488</strain>
    </source>
</reference>
<evidence type="ECO:0000259" key="7">
    <source>
        <dbReference type="PROSITE" id="PS51384"/>
    </source>
</evidence>
<feature type="transmembrane region" description="Helical" evidence="5">
    <location>
        <begin position="405"/>
        <end position="426"/>
    </location>
</feature>
<feature type="domain" description="FAD-binding FR-type" evidence="7">
    <location>
        <begin position="619"/>
        <end position="747"/>
    </location>
</feature>
<dbReference type="Gene3D" id="3.40.50.80">
    <property type="entry name" value="Nucleotide-binding domain of ferredoxin-NADP reductase (FNR) module"/>
    <property type="match status" value="1"/>
</dbReference>
<feature type="transmembrane region" description="Helical" evidence="5">
    <location>
        <begin position="153"/>
        <end position="174"/>
    </location>
</feature>
<dbReference type="InterPro" id="IPR039261">
    <property type="entry name" value="FNR_nucleotide-bd"/>
</dbReference>
<keyword evidence="2" id="KW-0288">FMN</keyword>
<dbReference type="Gene3D" id="2.40.30.10">
    <property type="entry name" value="Translation factors"/>
    <property type="match status" value="1"/>
</dbReference>
<dbReference type="AlphaFoldDB" id="A0A5C0AVS2"/>
<gene>
    <name evidence="8" type="ORF">FXN63_11915</name>
</gene>
<keyword evidence="3" id="KW-0249">Electron transport</keyword>
<dbReference type="SUPFAM" id="SSF52343">
    <property type="entry name" value="Ferredoxin reductase-like, C-terminal NADP-linked domain"/>
    <property type="match status" value="1"/>
</dbReference>
<dbReference type="Pfam" id="PF00258">
    <property type="entry name" value="Flavodoxin_1"/>
    <property type="match status" value="1"/>
</dbReference>
<feature type="transmembrane region" description="Helical" evidence="5">
    <location>
        <begin position="21"/>
        <end position="45"/>
    </location>
</feature>
<keyword evidence="1" id="KW-0285">Flavoprotein</keyword>
<dbReference type="PROSITE" id="PS51384">
    <property type="entry name" value="FAD_FR"/>
    <property type="match status" value="1"/>
</dbReference>
<keyword evidence="5" id="KW-1133">Transmembrane helix</keyword>
<keyword evidence="5" id="KW-0812">Transmembrane</keyword>
<accession>A0A5C0AVS2</accession>
<proteinExistence type="predicted"/>
<evidence type="ECO:0000256" key="4">
    <source>
        <dbReference type="SAM" id="MobiDB-lite"/>
    </source>
</evidence>
<feature type="transmembrane region" description="Helical" evidence="5">
    <location>
        <begin position="195"/>
        <end position="224"/>
    </location>
</feature>
<dbReference type="GO" id="GO:0010181">
    <property type="term" value="F:FMN binding"/>
    <property type="evidence" value="ECO:0007669"/>
    <property type="project" value="InterPro"/>
</dbReference>
<keyword evidence="9" id="KW-1185">Reference proteome</keyword>
<dbReference type="InterPro" id="IPR008254">
    <property type="entry name" value="Flavodoxin/NO_synth"/>
</dbReference>
<dbReference type="SUPFAM" id="SSF63380">
    <property type="entry name" value="Riboflavin synthase domain-like"/>
    <property type="match status" value="1"/>
</dbReference>
<dbReference type="PRINTS" id="PR00369">
    <property type="entry name" value="FLAVODOXIN"/>
</dbReference>
<dbReference type="RefSeq" id="WP_148815088.1">
    <property type="nucleotide sequence ID" value="NZ_CP043046.1"/>
</dbReference>
<dbReference type="InterPro" id="IPR017938">
    <property type="entry name" value="Riboflavin_synthase-like_b-brl"/>
</dbReference>
<sequence length="886" mass="95747">MASRGTMFAAWPSGRQIWFQLHWLIGIVAGTVLMLIGLSGAVLSFREELIDLINPGARTVAVQAAPTLLPPQLLAAVREQFANQQVGTLAVFAKPGAAARVIFAPGQGERRGDTVYLDPYSGRALPPIAGAEFFEWVETFHRWLLLPREAGRVATGVLAACLLFLSLSGLYLRWPRRVWDWRAWLSVDPSLKGRPFLWGLHSVAGTLALLMYLVFAGTGIYWAFDAVREQVDAWAGEVRMAGRLSRAGDGPTGTARTTTESTTTESTATRPTTAAPSISALSATAVSGAAPAPIATPRMRNVPRGDAGAFYIQPAWTTFEKSAQATGGWSELILRVQVDGRPSVLFTWLDTAPAHERARNRTVVSLSGGEIVQDERYAAKSQGGRFIAAIYPLHMGSYFGLPGRIVMTLAALMLPLFGITGWMLYLDRRRKKRALQAERTAMAAVPNPAGRPMSPNKPDGVLVTYASQSGTAEGIALRSAAVLEAAGMPVKIMPLNKLDPAQLQDQGCVLIVASTFGEGEPPDMARRFARQLSQASGLTLPHLRYGLLALGDRHYEKFCGFGHTLDRALAAAGAQALFPMLEVDGGDGEALAAWSRQLQSLAGVGGQVNDLATLDSTIDSVGQWRLATRTLVNAGSQGNPLYDIAFLTTQAKLLNWQPGALVELRPPNTAVGAVGGSNSSAPDGTIGLAPRRYSIASLPQDEHLRLFVRQARHANGLGIASGWLTEHAPLDTTLELRVLRNPGFELIETVAPCIFIGNGSGYAGLRGHLRARIARGHRRNWFLFGERHRAHDAFCADEVEQWHAQGHIERVDLVFSRDQPERLYVQDRLRDAAAALRHWVGEGAVIYVCGSLSGMAAGVDLVLEETLGQAVLNDLVAEGRLRRDVY</sequence>
<keyword evidence="3" id="KW-0813">Transport</keyword>
<feature type="compositionally biased region" description="Low complexity" evidence="4">
    <location>
        <begin position="252"/>
        <end position="273"/>
    </location>
</feature>
<dbReference type="InterPro" id="IPR001709">
    <property type="entry name" value="Flavoprot_Pyr_Nucl_cyt_Rdtase"/>
</dbReference>
<evidence type="ECO:0000259" key="6">
    <source>
        <dbReference type="PROSITE" id="PS50902"/>
    </source>
</evidence>
<dbReference type="CDD" id="cd06200">
    <property type="entry name" value="SiR_like1"/>
    <property type="match status" value="1"/>
</dbReference>
<dbReference type="EMBL" id="CP043046">
    <property type="protein sequence ID" value="QEI06458.1"/>
    <property type="molecule type" value="Genomic_DNA"/>
</dbReference>
<dbReference type="PRINTS" id="PR00371">
    <property type="entry name" value="FPNCR"/>
</dbReference>
<evidence type="ECO:0000256" key="5">
    <source>
        <dbReference type="SAM" id="Phobius"/>
    </source>
</evidence>